<comment type="caution">
    <text evidence="1">The sequence shown here is derived from an EMBL/GenBank/DDBJ whole genome shotgun (WGS) entry which is preliminary data.</text>
</comment>
<sequence length="283" mass="31828">MTNTELDLPFPDNSLAPHEEQRFQSLEQTVSDGLRDFQRTGQALSEIRDNQFYRETHATFEGYLQDRWGFNLRQADRIIDAAAVARALEPLGIEAKHEKQASSFKPALKILDTLEPEQQRMVSRLVEERKAVEAEDVAPWEEAAAPELKIMANVVQKMGPDTTVYHPESGDEVAFDTLSPAQRFDVVREHVNQKTQAYHEKQAAKDRAEPADKINWAAWCMDYAKQGLTPEQRLEIVLEQDAKGKPVIHARVVDKSTGEVLVEGQAVGNMKKAVLGLVAEVRG</sequence>
<organism evidence="1 2">
    <name type="scientific">Deinococcus xinjiangensis</name>
    <dbReference type="NCBI Taxonomy" id="457454"/>
    <lineage>
        <taxon>Bacteria</taxon>
        <taxon>Thermotogati</taxon>
        <taxon>Deinococcota</taxon>
        <taxon>Deinococci</taxon>
        <taxon>Deinococcales</taxon>
        <taxon>Deinococcaceae</taxon>
        <taxon>Deinococcus</taxon>
    </lineage>
</organism>
<dbReference type="Proteomes" id="UP001458946">
    <property type="component" value="Unassembled WGS sequence"/>
</dbReference>
<protein>
    <recommendedName>
        <fullName evidence="3">Replicative DNA helicase</fullName>
    </recommendedName>
</protein>
<name>A0ABP9VIT0_9DEIO</name>
<accession>A0ABP9VIT0</accession>
<gene>
    <name evidence="1" type="ORF">Dxin01_03924</name>
</gene>
<reference evidence="1 2" key="1">
    <citation type="submission" date="2024-02" db="EMBL/GenBank/DDBJ databases">
        <title>Deinococcus xinjiangensis NBRC 107630.</title>
        <authorList>
            <person name="Ichikawa N."/>
            <person name="Katano-Makiyama Y."/>
            <person name="Hidaka K."/>
        </authorList>
    </citation>
    <scope>NUCLEOTIDE SEQUENCE [LARGE SCALE GENOMIC DNA]</scope>
    <source>
        <strain evidence="1 2">NBRC 107630</strain>
    </source>
</reference>
<evidence type="ECO:0000313" key="1">
    <source>
        <dbReference type="EMBL" id="GAA5504155.1"/>
    </source>
</evidence>
<evidence type="ECO:0000313" key="2">
    <source>
        <dbReference type="Proteomes" id="UP001458946"/>
    </source>
</evidence>
<dbReference type="EMBL" id="BAABRN010000091">
    <property type="protein sequence ID" value="GAA5504155.1"/>
    <property type="molecule type" value="Genomic_DNA"/>
</dbReference>
<evidence type="ECO:0008006" key="3">
    <source>
        <dbReference type="Google" id="ProtNLM"/>
    </source>
</evidence>
<proteinExistence type="predicted"/>
<dbReference type="RefSeq" id="WP_353544121.1">
    <property type="nucleotide sequence ID" value="NZ_BAABRN010000091.1"/>
</dbReference>
<keyword evidence="2" id="KW-1185">Reference proteome</keyword>